<dbReference type="AlphaFoldDB" id="A0A7W7ZIY6"/>
<proteinExistence type="predicted"/>
<dbReference type="InterPro" id="IPR002525">
    <property type="entry name" value="Transp_IS110-like_N"/>
</dbReference>
<protein>
    <submittedName>
        <fullName evidence="2">Transposase</fullName>
    </submittedName>
</protein>
<feature type="domain" description="Transposase IS110-like N-terminal" evidence="1">
    <location>
        <begin position="18"/>
        <end position="138"/>
    </location>
</feature>
<evidence type="ECO:0000313" key="3">
    <source>
        <dbReference type="Proteomes" id="UP000540989"/>
    </source>
</evidence>
<dbReference type="Pfam" id="PF01548">
    <property type="entry name" value="DEDD_Tnp_IS110"/>
    <property type="match status" value="1"/>
</dbReference>
<dbReference type="EMBL" id="JACHIP010000013">
    <property type="protein sequence ID" value="MBB5060404.1"/>
    <property type="molecule type" value="Genomic_DNA"/>
</dbReference>
<sequence>MKEKLRFLGMYVHAEMIAVATAEPGGEVRSLGTIPKRIERIRKLIKKLGPVEKLGVCYEAEPTGYVLCWQLAELGVQCEVIAPSLEPVKAGDQVKTDRRDAEKRARSYRSRELTPVWVPDKGSEALRDLVRAREAAKQD</sequence>
<dbReference type="GO" id="GO:0003677">
    <property type="term" value="F:DNA binding"/>
    <property type="evidence" value="ECO:0007669"/>
    <property type="project" value="InterPro"/>
</dbReference>
<dbReference type="GO" id="GO:0004803">
    <property type="term" value="F:transposase activity"/>
    <property type="evidence" value="ECO:0007669"/>
    <property type="project" value="InterPro"/>
</dbReference>
<dbReference type="RefSeq" id="WP_246410008.1">
    <property type="nucleotide sequence ID" value="NZ_JACHIP010000013.1"/>
</dbReference>
<dbReference type="GO" id="GO:0006313">
    <property type="term" value="P:DNA transposition"/>
    <property type="evidence" value="ECO:0007669"/>
    <property type="project" value="InterPro"/>
</dbReference>
<evidence type="ECO:0000259" key="1">
    <source>
        <dbReference type="Pfam" id="PF01548"/>
    </source>
</evidence>
<name>A0A7W7ZIY6_9BACT</name>
<reference evidence="2 3" key="1">
    <citation type="submission" date="2020-08" db="EMBL/GenBank/DDBJ databases">
        <title>Genomic Encyclopedia of Type Strains, Phase IV (KMG-V): Genome sequencing to study the core and pangenomes of soil and plant-associated prokaryotes.</title>
        <authorList>
            <person name="Whitman W."/>
        </authorList>
    </citation>
    <scope>NUCLEOTIDE SEQUENCE [LARGE SCALE GENOMIC DNA]</scope>
    <source>
        <strain evidence="2 3">M8UP14</strain>
    </source>
</reference>
<keyword evidence="3" id="KW-1185">Reference proteome</keyword>
<accession>A0A7W7ZIY6</accession>
<organism evidence="2 3">
    <name type="scientific">Granulicella aggregans</name>
    <dbReference type="NCBI Taxonomy" id="474949"/>
    <lineage>
        <taxon>Bacteria</taxon>
        <taxon>Pseudomonadati</taxon>
        <taxon>Acidobacteriota</taxon>
        <taxon>Terriglobia</taxon>
        <taxon>Terriglobales</taxon>
        <taxon>Acidobacteriaceae</taxon>
        <taxon>Granulicella</taxon>
    </lineage>
</organism>
<dbReference type="Proteomes" id="UP000540989">
    <property type="component" value="Unassembled WGS sequence"/>
</dbReference>
<gene>
    <name evidence="2" type="ORF">HDF16_005140</name>
</gene>
<evidence type="ECO:0000313" key="2">
    <source>
        <dbReference type="EMBL" id="MBB5060404.1"/>
    </source>
</evidence>
<comment type="caution">
    <text evidence="2">The sequence shown here is derived from an EMBL/GenBank/DDBJ whole genome shotgun (WGS) entry which is preliminary data.</text>
</comment>